<dbReference type="EMBL" id="FQYN01000003">
    <property type="protein sequence ID" value="SHI93960.1"/>
    <property type="molecule type" value="Genomic_DNA"/>
</dbReference>
<dbReference type="SUPFAM" id="SSF75304">
    <property type="entry name" value="Amidase signature (AS) enzymes"/>
    <property type="match status" value="1"/>
</dbReference>
<name>A0A1M6F8E8_9BACT</name>
<protein>
    <submittedName>
        <fullName evidence="3">Amidase</fullName>
    </submittedName>
</protein>
<dbReference type="PROSITE" id="PS51257">
    <property type="entry name" value="PROKAR_LIPOPROTEIN"/>
    <property type="match status" value="1"/>
</dbReference>
<evidence type="ECO:0000256" key="1">
    <source>
        <dbReference type="SAM" id="SignalP"/>
    </source>
</evidence>
<dbReference type="PANTHER" id="PTHR42678">
    <property type="entry name" value="AMIDASE"/>
    <property type="match status" value="1"/>
</dbReference>
<evidence type="ECO:0000259" key="2">
    <source>
        <dbReference type="Pfam" id="PF01425"/>
    </source>
</evidence>
<dbReference type="InterPro" id="IPR036928">
    <property type="entry name" value="AS_sf"/>
</dbReference>
<evidence type="ECO:0000313" key="3">
    <source>
        <dbReference type="EMBL" id="SHI93960.1"/>
    </source>
</evidence>
<keyword evidence="1" id="KW-0732">Signal</keyword>
<feature type="chain" id="PRO_5009917314" evidence="1">
    <location>
        <begin position="27"/>
        <end position="545"/>
    </location>
</feature>
<keyword evidence="4" id="KW-1185">Reference proteome</keyword>
<sequence>MNRRLFLRNGSLAGVALTTLSLSACAPNAKDPKTAAAGPNENEAAAAAFELDEATIAQLQEKMTSGQHTARSLTELYQKRIAALDKSGPKLNSVIELNPDALRLADALDQERKAGKVRGPLHGIPVLIKDNIDTADQMHTTAGSLALAGHRAAQDAFIIKRLREAGAVLLGKTNLSEWANFRSTRSTSGWSSRGGQTKNPYILDRTPSGSSAGSGTAVAANLCAVAIGTETDGSVVSPSSCCGIVGVKPTVGLLSRSGIIPISATQDTAGPMARTVRDAAVLLGALTGEDPADAVTKESAGKIQPDYTVFLKADALRGKRLGVEKNHLQGSSEAVALLLAALEVLKAQGATIVEVDVDKQADAFGEAEYDVLLYEFKDGVNKYLATANAPVKTLADVMTFNTENKAKAMPFFQQEILEASNKLEGLSSPKFQAARRKSHEGARQLLDGVLRKNQLAAIVAITTGPARCIDLINGDGGGGPGFSSPAAMAGYPHVTVPMGQAHGLPVGLSFVGGPYAEGPLLGLAYAYEQASKKRVKPEFRGPFVG</sequence>
<dbReference type="NCBIfam" id="NF005300">
    <property type="entry name" value="PRK06828.1"/>
    <property type="match status" value="1"/>
</dbReference>
<dbReference type="Pfam" id="PF01425">
    <property type="entry name" value="Amidase"/>
    <property type="match status" value="1"/>
</dbReference>
<gene>
    <name evidence="3" type="ORF">SAMN02745146_1972</name>
</gene>
<dbReference type="PANTHER" id="PTHR42678:SF34">
    <property type="entry name" value="OS04G0183300 PROTEIN"/>
    <property type="match status" value="1"/>
</dbReference>
<reference evidence="3 4" key="1">
    <citation type="submission" date="2016-11" db="EMBL/GenBank/DDBJ databases">
        <authorList>
            <person name="Jaros S."/>
            <person name="Januszkiewicz K."/>
            <person name="Wedrychowicz H."/>
        </authorList>
    </citation>
    <scope>NUCLEOTIDE SEQUENCE [LARGE SCALE GENOMIC DNA]</scope>
    <source>
        <strain evidence="3 4">DSM 21074</strain>
    </source>
</reference>
<dbReference type="Proteomes" id="UP000184418">
    <property type="component" value="Unassembled WGS sequence"/>
</dbReference>
<dbReference type="AlphaFoldDB" id="A0A1M6F8E8"/>
<accession>A0A1M6F8E8</accession>
<dbReference type="Gene3D" id="3.90.1300.10">
    <property type="entry name" value="Amidase signature (AS) domain"/>
    <property type="match status" value="1"/>
</dbReference>
<evidence type="ECO:0000313" key="4">
    <source>
        <dbReference type="Proteomes" id="UP000184418"/>
    </source>
</evidence>
<organism evidence="3 4">
    <name type="scientific">Hymenobacter daecheongensis DSM 21074</name>
    <dbReference type="NCBI Taxonomy" id="1121955"/>
    <lineage>
        <taxon>Bacteria</taxon>
        <taxon>Pseudomonadati</taxon>
        <taxon>Bacteroidota</taxon>
        <taxon>Cytophagia</taxon>
        <taxon>Cytophagales</taxon>
        <taxon>Hymenobacteraceae</taxon>
        <taxon>Hymenobacter</taxon>
    </lineage>
</organism>
<dbReference type="InterPro" id="IPR023631">
    <property type="entry name" value="Amidase_dom"/>
</dbReference>
<dbReference type="STRING" id="1121955.SAMN02745146_1972"/>
<dbReference type="NCBIfam" id="NF006006">
    <property type="entry name" value="PRK08137.1"/>
    <property type="match status" value="1"/>
</dbReference>
<dbReference type="OrthoDB" id="9811471at2"/>
<dbReference type="RefSeq" id="WP_073108344.1">
    <property type="nucleotide sequence ID" value="NZ_FQYN01000003.1"/>
</dbReference>
<proteinExistence type="predicted"/>
<feature type="domain" description="Amidase" evidence="2">
    <location>
        <begin position="73"/>
        <end position="521"/>
    </location>
</feature>
<feature type="signal peptide" evidence="1">
    <location>
        <begin position="1"/>
        <end position="26"/>
    </location>
</feature>